<dbReference type="InParanoid" id="A0A1D3CZ01"/>
<dbReference type="VEuPathDB" id="ToxoDB:cyc_03136"/>
<dbReference type="Proteomes" id="UP000095192">
    <property type="component" value="Unassembled WGS sequence"/>
</dbReference>
<keyword evidence="1" id="KW-0732">Signal</keyword>
<evidence type="ECO:0000256" key="1">
    <source>
        <dbReference type="SAM" id="SignalP"/>
    </source>
</evidence>
<feature type="chain" id="PRO_5008914026" evidence="1">
    <location>
        <begin position="23"/>
        <end position="992"/>
    </location>
</feature>
<protein>
    <submittedName>
        <fullName evidence="2">Uncharacterized protein</fullName>
    </submittedName>
</protein>
<dbReference type="VEuPathDB" id="ToxoDB:LOC34619882"/>
<dbReference type="EMBL" id="JROU02001476">
    <property type="protein sequence ID" value="OEH76399.1"/>
    <property type="molecule type" value="Genomic_DNA"/>
</dbReference>
<keyword evidence="3" id="KW-1185">Reference proteome</keyword>
<reference evidence="2 3" key="1">
    <citation type="journal article" date="2016" name="BMC Genomics">
        <title>Comparative genomics reveals Cyclospora cayetanensis possesses coccidia-like metabolism and invasion components but unique surface antigens.</title>
        <authorList>
            <person name="Liu S."/>
            <person name="Wang L."/>
            <person name="Zheng H."/>
            <person name="Xu Z."/>
            <person name="Roellig D.M."/>
            <person name="Li N."/>
            <person name="Frace M.A."/>
            <person name="Tang K."/>
            <person name="Arrowood M.J."/>
            <person name="Moss D.M."/>
            <person name="Zhang L."/>
            <person name="Feng Y."/>
            <person name="Xiao L."/>
        </authorList>
    </citation>
    <scope>NUCLEOTIDE SEQUENCE [LARGE SCALE GENOMIC DNA]</scope>
    <source>
        <strain evidence="2 3">CHN_HEN01</strain>
    </source>
</reference>
<dbReference type="InterPro" id="IPR011009">
    <property type="entry name" value="Kinase-like_dom_sf"/>
</dbReference>
<dbReference type="SUPFAM" id="SSF56112">
    <property type="entry name" value="Protein kinase-like (PK-like)"/>
    <property type="match status" value="1"/>
</dbReference>
<organism evidence="2 3">
    <name type="scientific">Cyclospora cayetanensis</name>
    <dbReference type="NCBI Taxonomy" id="88456"/>
    <lineage>
        <taxon>Eukaryota</taxon>
        <taxon>Sar</taxon>
        <taxon>Alveolata</taxon>
        <taxon>Apicomplexa</taxon>
        <taxon>Conoidasida</taxon>
        <taxon>Coccidia</taxon>
        <taxon>Eucoccidiorida</taxon>
        <taxon>Eimeriorina</taxon>
        <taxon>Eimeriidae</taxon>
        <taxon>Cyclospora</taxon>
    </lineage>
</organism>
<dbReference type="Gene3D" id="1.10.510.10">
    <property type="entry name" value="Transferase(Phosphotransferase) domain 1"/>
    <property type="match status" value="1"/>
</dbReference>
<gene>
    <name evidence="2" type="ORF">cyc_03136</name>
</gene>
<sequence>MWGNVVRTVCCYILWCKFPTAASGLAAIERPHLDDLLETTHEEPQLLAAPLRLRTVVPHVPQLSQEIPYGHSLAARIHSGAGADDVALLHQDESVAADEYVEYKVLSPLLSHLPGRLQVLAQPPQSARQSIGMALELPLCKLSLTDLSPAVGAGNYGEVHPVDLDYLTGAACNEALALLMPTATASSAGEADVKFAMYGGRRHKERYMDTMALKEDSPARDRVSHYSAMGRSNFSWALPLGRVLAKDQDGQLYWGFLMELFDGDMKVKDPRSPPRLAAGDFGMAAPLGQPISIQGTLAFMPPELETPKRHFPLASSYLRVAMPDSDVYALGLTLSYFWGVSTQLPSLFPWIERCIVPNLSAGAKFSFGTLASPSPPQLYTPELRAHLKQCMQPGGKIEKLYISPMPLLVKTKIAQMTEVNAMVRISMSNAYAYLSVAGALEEVRLGSKEGSRMLGEAKATVIFPLALQRSQLIAVNAEGPERQHEATKVLRALQDLAAYSPIEEAVGASIGPLSLETVLPLKRLPAATAHEIETVKQQLAADLNWPSLQQQNGADEKIRDLVDAVFGVCMEGLDLLIQQEIVARKMAAASIAVAKATQLYVHTELEPEKNTQLLEETPTSAAIDSILSSLGVQPNSESEVSSYLKERIFASYVSWASVDRLSRVALRRCVSSLPVASTIHMKQASGAKVSEEELSLLQDCIWNHLEAATRETHYGLPWGVARARNDFGFTEAKVTEIIINSMINNISQTAWTTENAKKLLQLQVARAIYRLPYGSLPKGTDYMGIFEAVMLEMSRDRFVPIPFLNWEAREEYTEALYGLTLKQFREAVTLFATKEELHLKAVDTLRWLTTEQKMALTASSLSKLLPEALREPRRFSPSEADGKSAFEELLNQALTKAREGQGLLPLIITVDSLSPSSRERSNKKTRLLTKKLMIHPTTTAGYINRHFTNVLVTRLLPLHAAVRYVQQPGPRVQALHCCFDATEHLRRFRYCG</sequence>
<evidence type="ECO:0000313" key="3">
    <source>
        <dbReference type="Proteomes" id="UP000095192"/>
    </source>
</evidence>
<name>A0A1D3CZ01_9EIME</name>
<dbReference type="AlphaFoldDB" id="A0A1D3CZ01"/>
<evidence type="ECO:0000313" key="2">
    <source>
        <dbReference type="EMBL" id="OEH76399.1"/>
    </source>
</evidence>
<feature type="signal peptide" evidence="1">
    <location>
        <begin position="1"/>
        <end position="22"/>
    </location>
</feature>
<accession>A0A1D3CZ01</accession>
<proteinExistence type="predicted"/>
<comment type="caution">
    <text evidence="2">The sequence shown here is derived from an EMBL/GenBank/DDBJ whole genome shotgun (WGS) entry which is preliminary data.</text>
</comment>